<dbReference type="EMBL" id="BAET01000007">
    <property type="protein sequence ID" value="GAB54878.1"/>
    <property type="molecule type" value="Genomic_DNA"/>
</dbReference>
<dbReference type="InterPro" id="IPR002347">
    <property type="entry name" value="SDR_fam"/>
</dbReference>
<sequence>MKKTLIITGASSGIGLAIAKRFHSANYAIHNLDITYGDVGHYHRCDVTKHEQVRACVESIAADYSIDVAISNAGMHFSGNIEKTSESDFTKVINLNVKGAYLLTQAVLPHMKQRQNGVILYIGSDQSTIGKSNSFIYNLSKHALASMAKTTALDYASYNIRANTLCPGTIETPLYHNAIAAYCKKSGADLAAVHAQEAALQPLGRIGQPEDVAAMALFLASDDAAFITGSLQAIDGGYTTG</sequence>
<dbReference type="InterPro" id="IPR036291">
    <property type="entry name" value="NAD(P)-bd_dom_sf"/>
</dbReference>
<name>H5T9A1_9ALTE</name>
<dbReference type="AlphaFoldDB" id="H5T9A1"/>
<dbReference type="CDD" id="cd05233">
    <property type="entry name" value="SDR_c"/>
    <property type="match status" value="1"/>
</dbReference>
<dbReference type="RefSeq" id="WP_006003425.1">
    <property type="nucleotide sequence ID" value="NZ_BAET01000007.1"/>
</dbReference>
<dbReference type="Pfam" id="PF13561">
    <property type="entry name" value="adh_short_C2"/>
    <property type="match status" value="1"/>
</dbReference>
<dbReference type="Proteomes" id="UP000053586">
    <property type="component" value="Unassembled WGS sequence"/>
</dbReference>
<reference evidence="2 3" key="1">
    <citation type="journal article" date="2012" name="J. Bacteriol.">
        <title>Genome sequence of proteorhodopsin-containing sea ice bacterium Glaciecola punicea ACAM 611T.</title>
        <authorList>
            <person name="Qin Q.-L."/>
            <person name="Xie B.-B."/>
            <person name="Shu Y.-L."/>
            <person name="Rong J.-C."/>
            <person name="Zhao D.-L."/>
            <person name="Zhang X.-Y."/>
            <person name="Chen X.-L."/>
            <person name="Zhou B.-C."/>
            <person name="Zhanga Y.-Z."/>
        </authorList>
    </citation>
    <scope>NUCLEOTIDE SEQUENCE [LARGE SCALE GENOMIC DNA]</scope>
    <source>
        <strain evidence="2 3">ACAM 611</strain>
    </source>
</reference>
<dbReference type="STRING" id="56804.BAE46_00080"/>
<accession>H5T9A1</accession>
<proteinExistence type="inferred from homology"/>
<dbReference type="SUPFAM" id="SSF51735">
    <property type="entry name" value="NAD(P)-binding Rossmann-fold domains"/>
    <property type="match status" value="1"/>
</dbReference>
<gene>
    <name evidence="2" type="primary">fabG</name>
    <name evidence="2" type="ORF">GPUN_0740</name>
</gene>
<dbReference type="PANTHER" id="PTHR42760">
    <property type="entry name" value="SHORT-CHAIN DEHYDROGENASES/REDUCTASES FAMILY MEMBER"/>
    <property type="match status" value="1"/>
</dbReference>
<evidence type="ECO:0000313" key="2">
    <source>
        <dbReference type="EMBL" id="GAB54878.1"/>
    </source>
</evidence>
<dbReference type="OrthoDB" id="9786435at2"/>
<comment type="caution">
    <text evidence="2">The sequence shown here is derived from an EMBL/GenBank/DDBJ whole genome shotgun (WGS) entry which is preliminary data.</text>
</comment>
<protein>
    <submittedName>
        <fullName evidence="2">3-oxoacyl-[acyl-carrier-protein] reductase</fullName>
    </submittedName>
</protein>
<keyword evidence="3" id="KW-1185">Reference proteome</keyword>
<reference evidence="2 3" key="2">
    <citation type="journal article" date="2017" name="Antonie Van Leeuwenhoek">
        <title>Rhizobium rhizosphaerae sp. nov., a novel species isolated from rice rhizosphere.</title>
        <authorList>
            <person name="Zhao J.J."/>
            <person name="Zhang J."/>
            <person name="Zhang R.J."/>
            <person name="Zhang C.W."/>
            <person name="Yin H.Q."/>
            <person name="Zhang X.X."/>
        </authorList>
    </citation>
    <scope>NUCLEOTIDE SEQUENCE [LARGE SCALE GENOMIC DNA]</scope>
    <source>
        <strain evidence="2 3">ACAM 611</strain>
    </source>
</reference>
<dbReference type="FunFam" id="3.40.50.720:FF:000084">
    <property type="entry name" value="Short-chain dehydrogenase reductase"/>
    <property type="match status" value="1"/>
</dbReference>
<evidence type="ECO:0000256" key="1">
    <source>
        <dbReference type="ARBA" id="ARBA00006484"/>
    </source>
</evidence>
<evidence type="ECO:0000313" key="3">
    <source>
        <dbReference type="Proteomes" id="UP000053586"/>
    </source>
</evidence>
<organism evidence="2 3">
    <name type="scientific">Glaciecola punicea ACAM 611</name>
    <dbReference type="NCBI Taxonomy" id="1121923"/>
    <lineage>
        <taxon>Bacteria</taxon>
        <taxon>Pseudomonadati</taxon>
        <taxon>Pseudomonadota</taxon>
        <taxon>Gammaproteobacteria</taxon>
        <taxon>Alteromonadales</taxon>
        <taxon>Alteromonadaceae</taxon>
        <taxon>Glaciecola</taxon>
    </lineage>
</organism>
<dbReference type="GO" id="GO:0016616">
    <property type="term" value="F:oxidoreductase activity, acting on the CH-OH group of donors, NAD or NADP as acceptor"/>
    <property type="evidence" value="ECO:0007669"/>
    <property type="project" value="TreeGrafter"/>
</dbReference>
<dbReference type="eggNOG" id="COG1028">
    <property type="taxonomic scope" value="Bacteria"/>
</dbReference>
<dbReference type="Gene3D" id="3.40.50.720">
    <property type="entry name" value="NAD(P)-binding Rossmann-like Domain"/>
    <property type="match status" value="1"/>
</dbReference>
<comment type="similarity">
    <text evidence="1">Belongs to the short-chain dehydrogenases/reductases (SDR) family.</text>
</comment>
<dbReference type="PRINTS" id="PR00081">
    <property type="entry name" value="GDHRDH"/>
</dbReference>